<comment type="caution">
    <text evidence="3">The sequence shown here is derived from an EMBL/GenBank/DDBJ whole genome shotgun (WGS) entry which is preliminary data.</text>
</comment>
<keyword evidence="2" id="KW-0812">Transmembrane</keyword>
<protein>
    <recommendedName>
        <fullName evidence="5">Glycosyltransferase</fullName>
    </recommendedName>
</protein>
<dbReference type="Proteomes" id="UP001230654">
    <property type="component" value="Unassembled WGS sequence"/>
</dbReference>
<feature type="transmembrane region" description="Helical" evidence="2">
    <location>
        <begin position="260"/>
        <end position="277"/>
    </location>
</feature>
<sequence length="677" mass="72653">MREGSLDVQHHVPVPSTESSELPTPDLSAGPGSPSAPAGPSPSGSPSTAAVPRPSGSPGSHSGPGDPGSPDPNSGGGRRSWRVPRRRPDAGLLTLLLATALWVYALPRIGFREMGDYGLLDRLPVAYYLSLLVLTAGFVLSLRRAGTAPWWPAAHCAALLLALKAPPAVLYDAVRYPWASKHDAIVDTLLTNGELRPGAALSGNMSAYDQWPGFFTLNAGLVRAFGVENAAVYANWAPIVVGLLMMPVLVLIYRTFCEDWRLIWTAVWIFQLANWVGQDYFAPQALAYLLHLTVLAVVLRHFVRPGSAGRLRDRTFLDPVAAPVPPPTGRRQRAVCVVILAPLIAAVNATHQLTPVMLTICLVALSLTRRYRNYGLLAVAATLMLTWDLTMGRPLFVETLNTIRKSIGELTENSRAGYTGQLTGPGPELAGTANVVMVLAIAVLAGAAVVLRRRLTRSALPLLLVSVAPVPLFAVNDYGGEMLFRVYLFALPGAAFFAAAALVPAVAGTHRSRAKALRRRAAAFALPVVLLALLAGFLPSYYGKEKMFYTPPEESALVTKALDNAPDGSLILATSGSFPQALHRYDRLEHWFFAEQALPENEKMLKDPAGYLADGIPPGAKAYVVLTHTQDVYAAGEGLLPPGGFETLRSKLTASPLFRTVESHPYGVVLEYRPAGR</sequence>
<feature type="transmembrane region" description="Helical" evidence="2">
    <location>
        <begin position="487"/>
        <end position="509"/>
    </location>
</feature>
<keyword evidence="2" id="KW-1133">Transmembrane helix</keyword>
<feature type="transmembrane region" description="Helical" evidence="2">
    <location>
        <begin position="458"/>
        <end position="475"/>
    </location>
</feature>
<feature type="transmembrane region" description="Helical" evidence="2">
    <location>
        <begin position="283"/>
        <end position="303"/>
    </location>
</feature>
<feature type="compositionally biased region" description="Low complexity" evidence="1">
    <location>
        <begin position="28"/>
        <end position="64"/>
    </location>
</feature>
<feature type="transmembrane region" description="Helical" evidence="2">
    <location>
        <begin position="150"/>
        <end position="171"/>
    </location>
</feature>
<keyword evidence="2" id="KW-0472">Membrane</keyword>
<feature type="region of interest" description="Disordered" evidence="1">
    <location>
        <begin position="1"/>
        <end position="84"/>
    </location>
</feature>
<accession>A0ABU0NUB8</accession>
<organism evidence="3 4">
    <name type="scientific">Streptomyces rishiriensis</name>
    <dbReference type="NCBI Taxonomy" id="68264"/>
    <lineage>
        <taxon>Bacteria</taxon>
        <taxon>Bacillati</taxon>
        <taxon>Actinomycetota</taxon>
        <taxon>Actinomycetes</taxon>
        <taxon>Kitasatosporales</taxon>
        <taxon>Streptomycetaceae</taxon>
        <taxon>Streptomyces</taxon>
    </lineage>
</organism>
<evidence type="ECO:0000313" key="3">
    <source>
        <dbReference type="EMBL" id="MDQ0582768.1"/>
    </source>
</evidence>
<evidence type="ECO:0000313" key="4">
    <source>
        <dbReference type="Proteomes" id="UP001230654"/>
    </source>
</evidence>
<feature type="transmembrane region" description="Helical" evidence="2">
    <location>
        <begin position="125"/>
        <end position="143"/>
    </location>
</feature>
<dbReference type="EMBL" id="JAUSWV010000002">
    <property type="protein sequence ID" value="MDQ0582768.1"/>
    <property type="molecule type" value="Genomic_DNA"/>
</dbReference>
<reference evidence="3 4" key="1">
    <citation type="submission" date="2023-07" db="EMBL/GenBank/DDBJ databases">
        <title>Comparative genomics of wheat-associated soil bacteria to identify genetic determinants of phenazine resistance.</title>
        <authorList>
            <person name="Mouncey N."/>
        </authorList>
    </citation>
    <scope>NUCLEOTIDE SEQUENCE [LARGE SCALE GENOMIC DNA]</scope>
    <source>
        <strain evidence="3 4">B2I6</strain>
    </source>
</reference>
<feature type="transmembrane region" description="Helical" evidence="2">
    <location>
        <begin position="374"/>
        <end position="396"/>
    </location>
</feature>
<feature type="transmembrane region" description="Helical" evidence="2">
    <location>
        <begin position="88"/>
        <end position="105"/>
    </location>
</feature>
<proteinExistence type="predicted"/>
<evidence type="ECO:0008006" key="5">
    <source>
        <dbReference type="Google" id="ProtNLM"/>
    </source>
</evidence>
<evidence type="ECO:0000256" key="2">
    <source>
        <dbReference type="SAM" id="Phobius"/>
    </source>
</evidence>
<feature type="compositionally biased region" description="Basic and acidic residues" evidence="1">
    <location>
        <begin position="1"/>
        <end position="10"/>
    </location>
</feature>
<evidence type="ECO:0000256" key="1">
    <source>
        <dbReference type="SAM" id="MobiDB-lite"/>
    </source>
</evidence>
<keyword evidence="4" id="KW-1185">Reference proteome</keyword>
<gene>
    <name evidence="3" type="ORF">QF030_004946</name>
</gene>
<feature type="transmembrane region" description="Helical" evidence="2">
    <location>
        <begin position="429"/>
        <end position="451"/>
    </location>
</feature>
<feature type="transmembrane region" description="Helical" evidence="2">
    <location>
        <begin position="521"/>
        <end position="542"/>
    </location>
</feature>
<feature type="transmembrane region" description="Helical" evidence="2">
    <location>
        <begin position="233"/>
        <end position="253"/>
    </location>
</feature>
<name>A0ABU0NUB8_STRRH</name>